<keyword evidence="1" id="KW-0472">Membrane</keyword>
<keyword evidence="1" id="KW-0812">Transmembrane</keyword>
<proteinExistence type="predicted"/>
<feature type="transmembrane region" description="Helical" evidence="1">
    <location>
        <begin position="35"/>
        <end position="60"/>
    </location>
</feature>
<evidence type="ECO:0000313" key="2">
    <source>
        <dbReference type="EMBL" id="MCC0176723.1"/>
    </source>
</evidence>
<evidence type="ECO:0000256" key="1">
    <source>
        <dbReference type="SAM" id="Phobius"/>
    </source>
</evidence>
<dbReference type="AlphaFoldDB" id="A0A964BQM7"/>
<evidence type="ECO:0000313" key="3">
    <source>
        <dbReference type="Proteomes" id="UP000729733"/>
    </source>
</evidence>
<gene>
    <name evidence="2" type="ORF">I4641_07000</name>
</gene>
<dbReference type="EMBL" id="JADWDC010000012">
    <property type="protein sequence ID" value="MCC0176723.1"/>
    <property type="molecule type" value="Genomic_DNA"/>
</dbReference>
<dbReference type="RefSeq" id="WP_229639761.1">
    <property type="nucleotide sequence ID" value="NZ_JADWDC010000012.1"/>
</dbReference>
<organism evidence="2 3">
    <name type="scientific">Waterburya agarophytonicola KI4</name>
    <dbReference type="NCBI Taxonomy" id="2874699"/>
    <lineage>
        <taxon>Bacteria</taxon>
        <taxon>Bacillati</taxon>
        <taxon>Cyanobacteriota</taxon>
        <taxon>Cyanophyceae</taxon>
        <taxon>Pleurocapsales</taxon>
        <taxon>Hyellaceae</taxon>
        <taxon>Waterburya</taxon>
        <taxon>Waterburya agarophytonicola</taxon>
    </lineage>
</organism>
<accession>A0A964BQM7</accession>
<protein>
    <submittedName>
        <fullName evidence="2">Uncharacterized protein</fullName>
    </submittedName>
</protein>
<comment type="caution">
    <text evidence="2">The sequence shown here is derived from an EMBL/GenBank/DDBJ whole genome shotgun (WGS) entry which is preliminary data.</text>
</comment>
<dbReference type="Proteomes" id="UP000729733">
    <property type="component" value="Unassembled WGS sequence"/>
</dbReference>
<keyword evidence="1" id="KW-1133">Transmembrane helix</keyword>
<keyword evidence="3" id="KW-1185">Reference proteome</keyword>
<name>A0A964BQM7_9CYAN</name>
<reference evidence="2" key="1">
    <citation type="journal article" date="2021" name="Antonie Van Leeuwenhoek">
        <title>Draft genome and description of Waterburya agarophytonicola gen. nov. sp. nov. (Pleurocapsales, Cyanobacteria): a seaweed symbiont.</title>
        <authorList>
            <person name="Bonthond G."/>
            <person name="Shalygin S."/>
            <person name="Bayer T."/>
            <person name="Weinberger F."/>
        </authorList>
    </citation>
    <scope>NUCLEOTIDE SEQUENCE</scope>
    <source>
        <strain evidence="2">KI4</strain>
    </source>
</reference>
<sequence>MALKPCKVCGTLNAEGVDTCLSCGYDPQGSKRPAIFRYIAIALVICFVLPFLSGLINWVLLQIKPKSPTPTQPKISLTQKNQITIQCFNVYDLSQKS</sequence>